<dbReference type="InterPro" id="IPR001347">
    <property type="entry name" value="SIS_dom"/>
</dbReference>
<name>A0A6J6DID3_9ZZZZ</name>
<gene>
    <name evidence="2" type="ORF">UFOPK1683_00282</name>
</gene>
<dbReference type="GO" id="GO:1901135">
    <property type="term" value="P:carbohydrate derivative metabolic process"/>
    <property type="evidence" value="ECO:0007669"/>
    <property type="project" value="InterPro"/>
</dbReference>
<dbReference type="Gene3D" id="3.40.50.10490">
    <property type="entry name" value="Glucose-6-phosphate isomerase like protein, domain 1"/>
    <property type="match status" value="2"/>
</dbReference>
<dbReference type="SUPFAM" id="SSF53697">
    <property type="entry name" value="SIS domain"/>
    <property type="match status" value="1"/>
</dbReference>
<dbReference type="PANTHER" id="PTHR10937">
    <property type="entry name" value="GLUCOSAMINE--FRUCTOSE-6-PHOSPHATE AMINOTRANSFERASE, ISOMERIZING"/>
    <property type="match status" value="1"/>
</dbReference>
<evidence type="ECO:0000313" key="2">
    <source>
        <dbReference type="EMBL" id="CAB4563790.1"/>
    </source>
</evidence>
<dbReference type="AlphaFoldDB" id="A0A6J6DID3"/>
<dbReference type="GO" id="GO:0097367">
    <property type="term" value="F:carbohydrate derivative binding"/>
    <property type="evidence" value="ECO:0007669"/>
    <property type="project" value="InterPro"/>
</dbReference>
<accession>A0A6J6DID3</accession>
<feature type="domain" description="SIS" evidence="1">
    <location>
        <begin position="96"/>
        <end position="192"/>
    </location>
</feature>
<protein>
    <submittedName>
        <fullName evidence="2">Unannotated protein</fullName>
    </submittedName>
</protein>
<reference evidence="2" key="1">
    <citation type="submission" date="2020-05" db="EMBL/GenBank/DDBJ databases">
        <authorList>
            <person name="Chiriac C."/>
            <person name="Salcher M."/>
            <person name="Ghai R."/>
            <person name="Kavagutti S V."/>
        </authorList>
    </citation>
    <scope>NUCLEOTIDE SEQUENCE</scope>
</reference>
<sequence length="351" mass="38673">MKNLVENSTKTSINLSDIAYLPSHIVGKMLEYARKLNIKTKIMQNFLTHPFLLPIVRDMSDSINTELEIASQPDIWRQVAQYAPEVIHRLPQPGEKVAVVGCGTSWFMAMAYAALREKAGHGHTDVYAGSQYNHSRNYDRIVLISRSGTTTEILDLLATLKTPSVALTSIHGSRFAELASDAIVMDFADENSIIQTRWATAALGLLRASLGFDLNSIVKDAEAALASDLSKFAKVDQITFLGSGWTIGLAHEAALKTREAGQFWAEAYPHLEYRHGPLSVSQPGRAVWAFGELPDDLVRDIQGTGAILETSTLDPMAHLIRAQRLAVEIAKARNLDADYPRGLTRSIILHK</sequence>
<dbReference type="Pfam" id="PF01380">
    <property type="entry name" value="SIS"/>
    <property type="match status" value="1"/>
</dbReference>
<evidence type="ECO:0000259" key="1">
    <source>
        <dbReference type="Pfam" id="PF01380"/>
    </source>
</evidence>
<organism evidence="2">
    <name type="scientific">freshwater metagenome</name>
    <dbReference type="NCBI Taxonomy" id="449393"/>
    <lineage>
        <taxon>unclassified sequences</taxon>
        <taxon>metagenomes</taxon>
        <taxon>ecological metagenomes</taxon>
    </lineage>
</organism>
<proteinExistence type="predicted"/>
<dbReference type="InterPro" id="IPR046348">
    <property type="entry name" value="SIS_dom_sf"/>
</dbReference>
<dbReference type="EMBL" id="CAEZTL010000014">
    <property type="protein sequence ID" value="CAB4563790.1"/>
    <property type="molecule type" value="Genomic_DNA"/>
</dbReference>